<accession>A0A382DIY6</accession>
<dbReference type="Gene3D" id="3.10.450.50">
    <property type="match status" value="1"/>
</dbReference>
<dbReference type="EMBL" id="UINC01039339">
    <property type="protein sequence ID" value="SVB37681.1"/>
    <property type="molecule type" value="Genomic_DNA"/>
</dbReference>
<gene>
    <name evidence="1" type="ORF">METZ01_LOCUS190535</name>
</gene>
<dbReference type="SUPFAM" id="SSF54427">
    <property type="entry name" value="NTF2-like"/>
    <property type="match status" value="1"/>
</dbReference>
<sequence length="75" mass="8523">MGKLEFTLTLTEIFECLDPNLLIAEYFSEGKSTITNKPYQNTYIGLWRFREGKICGVKEYLNPLIATEANTPSGE</sequence>
<evidence type="ECO:0008006" key="2">
    <source>
        <dbReference type="Google" id="ProtNLM"/>
    </source>
</evidence>
<name>A0A382DIY6_9ZZZZ</name>
<dbReference type="AlphaFoldDB" id="A0A382DIY6"/>
<proteinExistence type="predicted"/>
<protein>
    <recommendedName>
        <fullName evidence="2">SnoaL-like domain-containing protein</fullName>
    </recommendedName>
</protein>
<reference evidence="1" key="1">
    <citation type="submission" date="2018-05" db="EMBL/GenBank/DDBJ databases">
        <authorList>
            <person name="Lanie J.A."/>
            <person name="Ng W.-L."/>
            <person name="Kazmierczak K.M."/>
            <person name="Andrzejewski T.M."/>
            <person name="Davidsen T.M."/>
            <person name="Wayne K.J."/>
            <person name="Tettelin H."/>
            <person name="Glass J.I."/>
            <person name="Rusch D."/>
            <person name="Podicherti R."/>
            <person name="Tsui H.-C.T."/>
            <person name="Winkler M.E."/>
        </authorList>
    </citation>
    <scope>NUCLEOTIDE SEQUENCE</scope>
</reference>
<evidence type="ECO:0000313" key="1">
    <source>
        <dbReference type="EMBL" id="SVB37681.1"/>
    </source>
</evidence>
<organism evidence="1">
    <name type="scientific">marine metagenome</name>
    <dbReference type="NCBI Taxonomy" id="408172"/>
    <lineage>
        <taxon>unclassified sequences</taxon>
        <taxon>metagenomes</taxon>
        <taxon>ecological metagenomes</taxon>
    </lineage>
</organism>
<dbReference type="InterPro" id="IPR032710">
    <property type="entry name" value="NTF2-like_dom_sf"/>
</dbReference>